<name>A0A3M6UYX0_POCDA</name>
<dbReference type="Gene3D" id="1.20.1250.20">
    <property type="entry name" value="MFS general substrate transporter like domains"/>
    <property type="match status" value="2"/>
</dbReference>
<dbReference type="InterPro" id="IPR036259">
    <property type="entry name" value="MFS_trans_sf"/>
</dbReference>
<feature type="domain" description="Major facilitator superfamily (MFS) profile" evidence="9">
    <location>
        <begin position="71"/>
        <end position="434"/>
    </location>
</feature>
<evidence type="ECO:0000256" key="4">
    <source>
        <dbReference type="ARBA" id="ARBA00022989"/>
    </source>
</evidence>
<dbReference type="GO" id="GO:0006820">
    <property type="term" value="P:monoatomic anion transport"/>
    <property type="evidence" value="ECO:0007669"/>
    <property type="project" value="TreeGrafter"/>
</dbReference>
<dbReference type="OrthoDB" id="2985014at2759"/>
<evidence type="ECO:0000256" key="8">
    <source>
        <dbReference type="SAM" id="Phobius"/>
    </source>
</evidence>
<keyword evidence="3 8" id="KW-0812">Transmembrane</keyword>
<dbReference type="PROSITE" id="PS50850">
    <property type="entry name" value="MFS"/>
    <property type="match status" value="1"/>
</dbReference>
<keyword evidence="11" id="KW-1185">Reference proteome</keyword>
<dbReference type="PANTHER" id="PTHR11662:SF399">
    <property type="entry name" value="FI19708P1-RELATED"/>
    <property type="match status" value="1"/>
</dbReference>
<proteinExistence type="predicted"/>
<feature type="transmembrane region" description="Helical" evidence="8">
    <location>
        <begin position="387"/>
        <end position="408"/>
    </location>
</feature>
<feature type="transmembrane region" description="Helical" evidence="8">
    <location>
        <begin position="70"/>
        <end position="90"/>
    </location>
</feature>
<keyword evidence="4 8" id="KW-1133">Transmembrane helix</keyword>
<feature type="region of interest" description="Disordered" evidence="7">
    <location>
        <begin position="415"/>
        <end position="434"/>
    </location>
</feature>
<feature type="transmembrane region" description="Helical" evidence="8">
    <location>
        <begin position="125"/>
        <end position="146"/>
    </location>
</feature>
<accession>A0A3M6UYX0</accession>
<dbReference type="AlphaFoldDB" id="A0A3M6UYX0"/>
<comment type="caution">
    <text evidence="10">The sequence shown here is derived from an EMBL/GenBank/DDBJ whole genome shotgun (WGS) entry which is preliminary data.</text>
</comment>
<evidence type="ECO:0000256" key="6">
    <source>
        <dbReference type="ARBA" id="ARBA00023180"/>
    </source>
</evidence>
<evidence type="ECO:0000256" key="5">
    <source>
        <dbReference type="ARBA" id="ARBA00023136"/>
    </source>
</evidence>
<evidence type="ECO:0000313" key="10">
    <source>
        <dbReference type="EMBL" id="RMX58817.1"/>
    </source>
</evidence>
<reference evidence="10 11" key="1">
    <citation type="journal article" date="2018" name="Sci. Rep.">
        <title>Comparative analysis of the Pocillopora damicornis genome highlights role of immune system in coral evolution.</title>
        <authorList>
            <person name="Cunning R."/>
            <person name="Bay R.A."/>
            <person name="Gillette P."/>
            <person name="Baker A.C."/>
            <person name="Traylor-Knowles N."/>
        </authorList>
    </citation>
    <scope>NUCLEOTIDE SEQUENCE [LARGE SCALE GENOMIC DNA]</scope>
    <source>
        <strain evidence="10">RSMAS</strain>
        <tissue evidence="10">Whole animal</tissue>
    </source>
</reference>
<feature type="transmembrane region" description="Helical" evidence="8">
    <location>
        <begin position="213"/>
        <end position="232"/>
    </location>
</feature>
<feature type="transmembrane region" description="Helical" evidence="8">
    <location>
        <begin position="318"/>
        <end position="337"/>
    </location>
</feature>
<evidence type="ECO:0000256" key="7">
    <source>
        <dbReference type="SAM" id="MobiDB-lite"/>
    </source>
</evidence>
<gene>
    <name evidence="10" type="ORF">pdam_00012874</name>
</gene>
<keyword evidence="2" id="KW-1003">Cell membrane</keyword>
<dbReference type="InterPro" id="IPR020846">
    <property type="entry name" value="MFS_dom"/>
</dbReference>
<dbReference type="InterPro" id="IPR011701">
    <property type="entry name" value="MFS"/>
</dbReference>
<dbReference type="Pfam" id="PF07690">
    <property type="entry name" value="MFS_1"/>
    <property type="match status" value="1"/>
</dbReference>
<feature type="transmembrane region" description="Helical" evidence="8">
    <location>
        <begin position="244"/>
        <end position="265"/>
    </location>
</feature>
<evidence type="ECO:0000256" key="3">
    <source>
        <dbReference type="ARBA" id="ARBA00022692"/>
    </source>
</evidence>
<dbReference type="FunFam" id="1.20.1250.20:FF:000067">
    <property type="entry name" value="sialin isoform X2"/>
    <property type="match status" value="1"/>
</dbReference>
<feature type="compositionally biased region" description="Basic and acidic residues" evidence="7">
    <location>
        <begin position="417"/>
        <end position="428"/>
    </location>
</feature>
<organism evidence="10 11">
    <name type="scientific">Pocillopora damicornis</name>
    <name type="common">Cauliflower coral</name>
    <name type="synonym">Millepora damicornis</name>
    <dbReference type="NCBI Taxonomy" id="46731"/>
    <lineage>
        <taxon>Eukaryota</taxon>
        <taxon>Metazoa</taxon>
        <taxon>Cnidaria</taxon>
        <taxon>Anthozoa</taxon>
        <taxon>Hexacorallia</taxon>
        <taxon>Scleractinia</taxon>
        <taxon>Astrocoeniina</taxon>
        <taxon>Pocilloporidae</taxon>
        <taxon>Pocillopora</taxon>
    </lineage>
</organism>
<dbReference type="GO" id="GO:0022857">
    <property type="term" value="F:transmembrane transporter activity"/>
    <property type="evidence" value="ECO:0007669"/>
    <property type="project" value="InterPro"/>
</dbReference>
<dbReference type="InterPro" id="IPR050382">
    <property type="entry name" value="MFS_Na/Anion_cotransporter"/>
</dbReference>
<evidence type="ECO:0000259" key="9">
    <source>
        <dbReference type="PROSITE" id="PS50850"/>
    </source>
</evidence>
<keyword evidence="6" id="KW-0325">Glycoprotein</keyword>
<dbReference type="Proteomes" id="UP000275408">
    <property type="component" value="Unassembled WGS sequence"/>
</dbReference>
<sequence>MKIHCVDKRSAAPLRYISGAEISGPGFCECPTRGKKCKKNVSGDEDIPSEKTNRQGNRISLAVYSFPKRYILAIMTFLGFMNMYALRVNLNVAIGAMVNNHTVHQRGYTVTTEAEFDWDSKLQGIVLGSFYYGYAFLQLPGGCLALKLGGTRIFGYTIFLASMLTLLTPVATRYSVYGLIAVRAGEGLMLGAVFPCNHAIWSKWAPPLERTTLVTMAISGCHVGTIITMPLSGLLTKYGFDGGWASVFYCFGAAGILWFVAWQLIVHESPSDHPTISEDEKNYIESSFDRGDASIPWKSILTSVPVWGIMFGNLASDWGLYTILICLPMFLLDILHFDIQTMGFLAATPFLVKSLSGPFGGITADLLRRRGLSTKSVRREAEEWRTVFWVTFVIYVVGMLLFCLLMSADQQPWANGHEGKKNGEREEIKMEEES</sequence>
<dbReference type="PANTHER" id="PTHR11662">
    <property type="entry name" value="SOLUTE CARRIER FAMILY 17"/>
    <property type="match status" value="1"/>
</dbReference>
<keyword evidence="5 8" id="KW-0472">Membrane</keyword>
<evidence type="ECO:0000313" key="11">
    <source>
        <dbReference type="Proteomes" id="UP000275408"/>
    </source>
</evidence>
<evidence type="ECO:0000256" key="2">
    <source>
        <dbReference type="ARBA" id="ARBA00022475"/>
    </source>
</evidence>
<evidence type="ECO:0000256" key="1">
    <source>
        <dbReference type="ARBA" id="ARBA00004651"/>
    </source>
</evidence>
<comment type="subcellular location">
    <subcellularLocation>
        <location evidence="1">Cell membrane</location>
        <topology evidence="1">Multi-pass membrane protein</topology>
    </subcellularLocation>
</comment>
<protein>
    <recommendedName>
        <fullName evidence="9">Major facilitator superfamily (MFS) profile domain-containing protein</fullName>
    </recommendedName>
</protein>
<dbReference type="SUPFAM" id="SSF103473">
    <property type="entry name" value="MFS general substrate transporter"/>
    <property type="match status" value="1"/>
</dbReference>
<feature type="transmembrane region" description="Helical" evidence="8">
    <location>
        <begin position="153"/>
        <end position="171"/>
    </location>
</feature>
<dbReference type="GO" id="GO:0005886">
    <property type="term" value="C:plasma membrane"/>
    <property type="evidence" value="ECO:0007669"/>
    <property type="project" value="UniProtKB-SubCell"/>
</dbReference>
<dbReference type="EMBL" id="RCHS01000448">
    <property type="protein sequence ID" value="RMX58817.1"/>
    <property type="molecule type" value="Genomic_DNA"/>
</dbReference>